<gene>
    <name evidence="8" type="ORF">CCAE0312_LOCUS4180</name>
</gene>
<dbReference type="EMBL" id="HBGH01007649">
    <property type="protein sequence ID" value="CAD9232099.1"/>
    <property type="molecule type" value="Transcribed_RNA"/>
</dbReference>
<dbReference type="InterPro" id="IPR016166">
    <property type="entry name" value="FAD-bd_PCMH"/>
</dbReference>
<evidence type="ECO:0000256" key="5">
    <source>
        <dbReference type="ARBA" id="ARBA00023002"/>
    </source>
</evidence>
<proteinExistence type="inferred from homology"/>
<keyword evidence="4" id="KW-0274">FAD</keyword>
<accession>A0A7S1TC26</accession>
<feature type="transmembrane region" description="Helical" evidence="6">
    <location>
        <begin position="33"/>
        <end position="51"/>
    </location>
</feature>
<dbReference type="SUPFAM" id="SSF56176">
    <property type="entry name" value="FAD-binding/transporter-associated domain-like"/>
    <property type="match status" value="1"/>
</dbReference>
<evidence type="ECO:0000256" key="3">
    <source>
        <dbReference type="ARBA" id="ARBA00022630"/>
    </source>
</evidence>
<evidence type="ECO:0000256" key="1">
    <source>
        <dbReference type="ARBA" id="ARBA00001974"/>
    </source>
</evidence>
<dbReference type="PROSITE" id="PS51387">
    <property type="entry name" value="FAD_PCMH"/>
    <property type="match status" value="1"/>
</dbReference>
<feature type="domain" description="FAD-binding PCMH-type" evidence="7">
    <location>
        <begin position="88"/>
        <end position="195"/>
    </location>
</feature>
<comment type="cofactor">
    <cofactor evidence="1">
        <name>FAD</name>
        <dbReference type="ChEBI" id="CHEBI:57692"/>
    </cofactor>
</comment>
<comment type="similarity">
    <text evidence="2">Belongs to the oxygen-dependent FAD-linked oxidoreductase family.</text>
</comment>
<dbReference type="PANTHER" id="PTHR42973:SF39">
    <property type="entry name" value="FAD-BINDING PCMH-TYPE DOMAIN-CONTAINING PROTEIN"/>
    <property type="match status" value="1"/>
</dbReference>
<keyword evidence="6" id="KW-1133">Transmembrane helix</keyword>
<evidence type="ECO:0000259" key="7">
    <source>
        <dbReference type="PROSITE" id="PS51387"/>
    </source>
</evidence>
<protein>
    <recommendedName>
        <fullName evidence="7">FAD-binding PCMH-type domain-containing protein</fullName>
    </recommendedName>
</protein>
<dbReference type="GO" id="GO:0071949">
    <property type="term" value="F:FAD binding"/>
    <property type="evidence" value="ECO:0007669"/>
    <property type="project" value="InterPro"/>
</dbReference>
<keyword evidence="5" id="KW-0560">Oxidoreductase</keyword>
<dbReference type="GO" id="GO:0016491">
    <property type="term" value="F:oxidoreductase activity"/>
    <property type="evidence" value="ECO:0007669"/>
    <property type="project" value="UniProtKB-KW"/>
</dbReference>
<evidence type="ECO:0000256" key="6">
    <source>
        <dbReference type="SAM" id="Phobius"/>
    </source>
</evidence>
<dbReference type="PANTHER" id="PTHR42973">
    <property type="entry name" value="BINDING OXIDOREDUCTASE, PUTATIVE (AFU_ORTHOLOGUE AFUA_1G17690)-RELATED"/>
    <property type="match status" value="1"/>
</dbReference>
<keyword evidence="6" id="KW-0472">Membrane</keyword>
<dbReference type="InterPro" id="IPR006094">
    <property type="entry name" value="Oxid_FAD_bind_N"/>
</dbReference>
<keyword evidence="6" id="KW-0812">Transmembrane</keyword>
<dbReference type="Gene3D" id="3.30.465.10">
    <property type="match status" value="1"/>
</dbReference>
<keyword evidence="3" id="KW-0285">Flavoprotein</keyword>
<dbReference type="InterPro" id="IPR016169">
    <property type="entry name" value="FAD-bd_PCMH_sub2"/>
</dbReference>
<dbReference type="InterPro" id="IPR050416">
    <property type="entry name" value="FAD-linked_Oxidoreductase"/>
</dbReference>
<evidence type="ECO:0000313" key="8">
    <source>
        <dbReference type="EMBL" id="CAD9232099.1"/>
    </source>
</evidence>
<organism evidence="8">
    <name type="scientific">Compsopogon caeruleus</name>
    <dbReference type="NCBI Taxonomy" id="31354"/>
    <lineage>
        <taxon>Eukaryota</taxon>
        <taxon>Rhodophyta</taxon>
        <taxon>Compsopogonophyceae</taxon>
        <taxon>Compsopogonales</taxon>
        <taxon>Compsopogonaceae</taxon>
        <taxon>Compsopogon</taxon>
    </lineage>
</organism>
<dbReference type="Pfam" id="PF01565">
    <property type="entry name" value="FAD_binding_4"/>
    <property type="match status" value="1"/>
</dbReference>
<name>A0A7S1TC26_9RHOD</name>
<dbReference type="AlphaFoldDB" id="A0A7S1TC26"/>
<reference evidence="8" key="1">
    <citation type="submission" date="2021-01" db="EMBL/GenBank/DDBJ databases">
        <authorList>
            <person name="Corre E."/>
            <person name="Pelletier E."/>
            <person name="Niang G."/>
            <person name="Scheremetjew M."/>
            <person name="Finn R."/>
            <person name="Kale V."/>
            <person name="Holt S."/>
            <person name="Cochrane G."/>
            <person name="Meng A."/>
            <person name="Brown T."/>
            <person name="Cohen L."/>
        </authorList>
    </citation>
    <scope>NUCLEOTIDE SEQUENCE</scope>
    <source>
        <strain evidence="8">SAG 36.94</strain>
    </source>
</reference>
<dbReference type="InterPro" id="IPR036318">
    <property type="entry name" value="FAD-bd_PCMH-like_sf"/>
</dbReference>
<evidence type="ECO:0000256" key="2">
    <source>
        <dbReference type="ARBA" id="ARBA00005466"/>
    </source>
</evidence>
<sequence>MEDGPSRKGKVICMGGDFFIGQSFKLGQMRNQVVFLIVLILHGMVTGLVTSSEEYIKCMRKNGLSRSVILPGTSQYSTAVQDSWVSNAGWNPVAFFEAETPRGIRKAMHCARQIGVGVCPRSGGHSKMGSSLCNGIVIDLWRMNQYHFIRKGNYVKFGAGIPQGELLYHTVKQGPADRFPPGEFGTLFVQGVSTG</sequence>
<evidence type="ECO:0000256" key="4">
    <source>
        <dbReference type="ARBA" id="ARBA00022827"/>
    </source>
</evidence>